<comment type="similarity">
    <text evidence="1">Belongs to the short-chain dehydrogenases/reductases (SDR) family.</text>
</comment>
<dbReference type="PANTHER" id="PTHR42760:SF129">
    <property type="entry name" value="OXIDOREDUCTASE"/>
    <property type="match status" value="1"/>
</dbReference>
<reference evidence="2" key="1">
    <citation type="submission" date="2020-12" db="EMBL/GenBank/DDBJ databases">
        <title>Bacterial taxonomy.</title>
        <authorList>
            <person name="Pan X."/>
        </authorList>
    </citation>
    <scope>NUCLEOTIDE SEQUENCE</scope>
    <source>
        <strain evidence="2">B2012</strain>
    </source>
</reference>
<accession>A0A934ISQ1</accession>
<organism evidence="2 3">
    <name type="scientific">Acuticoccus mangrovi</name>
    <dbReference type="NCBI Taxonomy" id="2796142"/>
    <lineage>
        <taxon>Bacteria</taxon>
        <taxon>Pseudomonadati</taxon>
        <taxon>Pseudomonadota</taxon>
        <taxon>Alphaproteobacteria</taxon>
        <taxon>Hyphomicrobiales</taxon>
        <taxon>Amorphaceae</taxon>
        <taxon>Acuticoccus</taxon>
    </lineage>
</organism>
<dbReference type="Proteomes" id="UP000609531">
    <property type="component" value="Unassembled WGS sequence"/>
</dbReference>
<dbReference type="AlphaFoldDB" id="A0A934ISQ1"/>
<comment type="caution">
    <text evidence="2">The sequence shown here is derived from an EMBL/GenBank/DDBJ whole genome shotgun (WGS) entry which is preliminary data.</text>
</comment>
<name>A0A934ISQ1_9HYPH</name>
<dbReference type="SUPFAM" id="SSF51735">
    <property type="entry name" value="NAD(P)-binding Rossmann-fold domains"/>
    <property type="match status" value="1"/>
</dbReference>
<dbReference type="InterPro" id="IPR036291">
    <property type="entry name" value="NAD(P)-bd_dom_sf"/>
</dbReference>
<protein>
    <submittedName>
        <fullName evidence="2">SDR family oxidoreductase</fullName>
    </submittedName>
</protein>
<dbReference type="RefSeq" id="WP_198883927.1">
    <property type="nucleotide sequence ID" value="NZ_JAEKJA010000022.1"/>
</dbReference>
<dbReference type="PRINTS" id="PR00081">
    <property type="entry name" value="GDHRDH"/>
</dbReference>
<dbReference type="PANTHER" id="PTHR42760">
    <property type="entry name" value="SHORT-CHAIN DEHYDROGENASES/REDUCTASES FAMILY MEMBER"/>
    <property type="match status" value="1"/>
</dbReference>
<dbReference type="InterPro" id="IPR020904">
    <property type="entry name" value="Sc_DH/Rdtase_CS"/>
</dbReference>
<dbReference type="PRINTS" id="PR00080">
    <property type="entry name" value="SDRFAMILY"/>
</dbReference>
<gene>
    <name evidence="2" type="ORF">JCR33_20160</name>
</gene>
<dbReference type="PROSITE" id="PS00061">
    <property type="entry name" value="ADH_SHORT"/>
    <property type="match status" value="1"/>
</dbReference>
<dbReference type="GO" id="GO:0016616">
    <property type="term" value="F:oxidoreductase activity, acting on the CH-OH group of donors, NAD or NADP as acceptor"/>
    <property type="evidence" value="ECO:0007669"/>
    <property type="project" value="TreeGrafter"/>
</dbReference>
<evidence type="ECO:0000256" key="1">
    <source>
        <dbReference type="ARBA" id="ARBA00006484"/>
    </source>
</evidence>
<proteinExistence type="inferred from homology"/>
<dbReference type="EMBL" id="JAEKJA010000022">
    <property type="protein sequence ID" value="MBJ3778025.1"/>
    <property type="molecule type" value="Genomic_DNA"/>
</dbReference>
<evidence type="ECO:0000313" key="3">
    <source>
        <dbReference type="Proteomes" id="UP000609531"/>
    </source>
</evidence>
<evidence type="ECO:0000313" key="2">
    <source>
        <dbReference type="EMBL" id="MBJ3778025.1"/>
    </source>
</evidence>
<sequence length="240" mass="25173">MLQDVTVVTGGSNGIGRAIVQHLLSRGRAVVNVDRAAETEPSGAHYIEADLSDADTIGRVFDDIAGRFAIVGLVNNAGRAIAHSLEDTTPDDFNRLVPINMVAPTICAQRAARSMKARGWGRIVNIASRAATGKELRTAYGGTKGALLSMTRVWALELAPHNITVNAIGPGPIATELFRAVNPDDSERTQALKRSIPLGRVGSPDDIANAAGFFLAEENGYVTGQTLFVCGGLTIGVAGI</sequence>
<dbReference type="GO" id="GO:0030497">
    <property type="term" value="P:fatty acid elongation"/>
    <property type="evidence" value="ECO:0007669"/>
    <property type="project" value="TreeGrafter"/>
</dbReference>
<dbReference type="CDD" id="cd05233">
    <property type="entry name" value="SDR_c"/>
    <property type="match status" value="1"/>
</dbReference>
<keyword evidence="3" id="KW-1185">Reference proteome</keyword>
<dbReference type="InterPro" id="IPR002347">
    <property type="entry name" value="SDR_fam"/>
</dbReference>
<dbReference type="FunFam" id="3.40.50.720:FF:000084">
    <property type="entry name" value="Short-chain dehydrogenase reductase"/>
    <property type="match status" value="1"/>
</dbReference>
<dbReference type="Pfam" id="PF13561">
    <property type="entry name" value="adh_short_C2"/>
    <property type="match status" value="1"/>
</dbReference>
<dbReference type="Gene3D" id="3.40.50.720">
    <property type="entry name" value="NAD(P)-binding Rossmann-like Domain"/>
    <property type="match status" value="1"/>
</dbReference>